<sequence length="164" mass="18541">MATYQAVTPEKKYLRIDEKICRLCGDAKNYSKSTSIFSKAGKEKGLAKKIEKILNVVIDESQKSRLPCNVCRRCQECLEKFDEFKAVVFQTQEMIKTNSSSKRCAKSSQPEPAKKSHPKKLQYDVSTNAKSQNINNQENRSDNVPSTHELISTCGLNDKMVCIV</sequence>
<dbReference type="EMBL" id="CACRXK020012181">
    <property type="protein sequence ID" value="CAB4022828.1"/>
    <property type="molecule type" value="Genomic_DNA"/>
</dbReference>
<reference evidence="2" key="1">
    <citation type="submission" date="2020-04" db="EMBL/GenBank/DDBJ databases">
        <authorList>
            <person name="Alioto T."/>
            <person name="Alioto T."/>
            <person name="Gomez Garrido J."/>
        </authorList>
    </citation>
    <scope>NUCLEOTIDE SEQUENCE</scope>
    <source>
        <strain evidence="2">A484AB</strain>
    </source>
</reference>
<feature type="compositionally biased region" description="Polar residues" evidence="1">
    <location>
        <begin position="124"/>
        <end position="146"/>
    </location>
</feature>
<dbReference type="SUPFAM" id="SSF57716">
    <property type="entry name" value="Glucocorticoid receptor-like (DNA-binding domain)"/>
    <property type="match status" value="1"/>
</dbReference>
<protein>
    <submittedName>
        <fullName evidence="2">Transcription factor Sp2</fullName>
    </submittedName>
</protein>
<proteinExistence type="predicted"/>
<organism evidence="2 3">
    <name type="scientific">Paramuricea clavata</name>
    <name type="common">Red gorgonian</name>
    <name type="synonym">Violescent sea-whip</name>
    <dbReference type="NCBI Taxonomy" id="317549"/>
    <lineage>
        <taxon>Eukaryota</taxon>
        <taxon>Metazoa</taxon>
        <taxon>Cnidaria</taxon>
        <taxon>Anthozoa</taxon>
        <taxon>Octocorallia</taxon>
        <taxon>Malacalcyonacea</taxon>
        <taxon>Plexauridae</taxon>
        <taxon>Paramuricea</taxon>
    </lineage>
</organism>
<dbReference type="GO" id="GO:0008270">
    <property type="term" value="F:zinc ion binding"/>
    <property type="evidence" value="ECO:0007669"/>
    <property type="project" value="UniProtKB-UniRule"/>
</dbReference>
<evidence type="ECO:0000313" key="3">
    <source>
        <dbReference type="Proteomes" id="UP001152795"/>
    </source>
</evidence>
<evidence type="ECO:0000313" key="2">
    <source>
        <dbReference type="EMBL" id="CAB4022828.1"/>
    </source>
</evidence>
<keyword evidence="3" id="KW-1185">Reference proteome</keyword>
<feature type="compositionally biased region" description="Polar residues" evidence="1">
    <location>
        <begin position="98"/>
        <end position="110"/>
    </location>
</feature>
<dbReference type="GO" id="GO:0005634">
    <property type="term" value="C:nucleus"/>
    <property type="evidence" value="ECO:0007669"/>
    <property type="project" value="InterPro"/>
</dbReference>
<evidence type="ECO:0000256" key="1">
    <source>
        <dbReference type="SAM" id="MobiDB-lite"/>
    </source>
</evidence>
<accession>A0A6S7KQY3</accession>
<feature type="region of interest" description="Disordered" evidence="1">
    <location>
        <begin position="98"/>
        <end position="146"/>
    </location>
</feature>
<comment type="caution">
    <text evidence="2">The sequence shown here is derived from an EMBL/GenBank/DDBJ whole genome shotgun (WGS) entry which is preliminary data.</text>
</comment>
<dbReference type="Pfam" id="PF07776">
    <property type="entry name" value="zf-AD"/>
    <property type="match status" value="1"/>
</dbReference>
<dbReference type="InterPro" id="IPR012934">
    <property type="entry name" value="Znf_AD"/>
</dbReference>
<dbReference type="Gene3D" id="3.40.1800.20">
    <property type="match status" value="1"/>
</dbReference>
<gene>
    <name evidence="2" type="ORF">PACLA_8A085409</name>
</gene>
<dbReference type="AlphaFoldDB" id="A0A6S7KQY3"/>
<dbReference type="Proteomes" id="UP001152795">
    <property type="component" value="Unassembled WGS sequence"/>
</dbReference>
<dbReference type="SMART" id="SM00868">
    <property type="entry name" value="zf-AD"/>
    <property type="match status" value="1"/>
</dbReference>
<dbReference type="PROSITE" id="PS51915">
    <property type="entry name" value="ZAD"/>
    <property type="match status" value="1"/>
</dbReference>
<name>A0A6S7KQY3_PARCT</name>